<feature type="region of interest" description="Disordered" evidence="1">
    <location>
        <begin position="1"/>
        <end position="162"/>
    </location>
</feature>
<feature type="domain" description="PSP1 C-terminal" evidence="2">
    <location>
        <begin position="918"/>
        <end position="1003"/>
    </location>
</feature>
<evidence type="ECO:0000313" key="4">
    <source>
        <dbReference type="Proteomes" id="UP000053664"/>
    </source>
</evidence>
<feature type="region of interest" description="Disordered" evidence="1">
    <location>
        <begin position="763"/>
        <end position="799"/>
    </location>
</feature>
<evidence type="ECO:0000259" key="2">
    <source>
        <dbReference type="PROSITE" id="PS51411"/>
    </source>
</evidence>
<feature type="compositionally biased region" description="Polar residues" evidence="1">
    <location>
        <begin position="425"/>
        <end position="437"/>
    </location>
</feature>
<dbReference type="Proteomes" id="UP000053664">
    <property type="component" value="Unassembled WGS sequence"/>
</dbReference>
<feature type="region of interest" description="Disordered" evidence="1">
    <location>
        <begin position="237"/>
        <end position="258"/>
    </location>
</feature>
<feature type="region of interest" description="Disordered" evidence="1">
    <location>
        <begin position="417"/>
        <end position="439"/>
    </location>
</feature>
<evidence type="ECO:0000313" key="3">
    <source>
        <dbReference type="EMBL" id="EPQ27264.1"/>
    </source>
</evidence>
<feature type="compositionally biased region" description="Polar residues" evidence="1">
    <location>
        <begin position="238"/>
        <end position="251"/>
    </location>
</feature>
<dbReference type="PANTHER" id="PTHR43830">
    <property type="entry name" value="PROTEIN PSP1"/>
    <property type="match status" value="1"/>
</dbReference>
<feature type="region of interest" description="Disordered" evidence="1">
    <location>
        <begin position="878"/>
        <end position="915"/>
    </location>
</feature>
<proteinExistence type="predicted"/>
<gene>
    <name evidence="3" type="ORF">PFL1_05187</name>
</gene>
<dbReference type="KEGG" id="pfp:PFL1_05187"/>
<accession>A0A061H4C5</accession>
<organism evidence="3 4">
    <name type="scientific">Pseudozyma flocculosa PF-1</name>
    <dbReference type="NCBI Taxonomy" id="1277687"/>
    <lineage>
        <taxon>Eukaryota</taxon>
        <taxon>Fungi</taxon>
        <taxon>Dikarya</taxon>
        <taxon>Basidiomycota</taxon>
        <taxon>Ustilaginomycotina</taxon>
        <taxon>Ustilaginomycetes</taxon>
        <taxon>Ustilaginales</taxon>
        <taxon>Ustilaginaceae</taxon>
        <taxon>Pseudozyma</taxon>
    </lineage>
</organism>
<dbReference type="PROSITE" id="PS51411">
    <property type="entry name" value="PSP1_C"/>
    <property type="match status" value="1"/>
</dbReference>
<dbReference type="GeneID" id="19319284"/>
<dbReference type="GO" id="GO:0005737">
    <property type="term" value="C:cytoplasm"/>
    <property type="evidence" value="ECO:0007669"/>
    <property type="project" value="TreeGrafter"/>
</dbReference>
<feature type="region of interest" description="Disordered" evidence="1">
    <location>
        <begin position="374"/>
        <end position="401"/>
    </location>
</feature>
<reference evidence="3 4" key="1">
    <citation type="journal article" date="2013" name="Plant Cell">
        <title>The transition from a phytopathogenic smut ancestor to an anamorphic biocontrol agent deciphered by comparative whole-genome analysis.</title>
        <authorList>
            <person name="Lefebvre F."/>
            <person name="Joly D.L."/>
            <person name="Labbe C."/>
            <person name="Teichmann B."/>
            <person name="Linning R."/>
            <person name="Belzile F."/>
            <person name="Bakkeren G."/>
            <person name="Belanger R.R."/>
        </authorList>
    </citation>
    <scope>NUCLEOTIDE SEQUENCE [LARGE SCALE GENOMIC DNA]</scope>
    <source>
        <strain evidence="3 4">PF-1</strain>
    </source>
</reference>
<feature type="region of interest" description="Disordered" evidence="1">
    <location>
        <begin position="551"/>
        <end position="630"/>
    </location>
</feature>
<feature type="compositionally biased region" description="Basic and acidic residues" evidence="1">
    <location>
        <begin position="57"/>
        <end position="71"/>
    </location>
</feature>
<feature type="compositionally biased region" description="Basic and acidic residues" evidence="1">
    <location>
        <begin position="467"/>
        <end position="488"/>
    </location>
</feature>
<feature type="compositionally biased region" description="Gly residues" evidence="1">
    <location>
        <begin position="773"/>
        <end position="784"/>
    </location>
</feature>
<feature type="region of interest" description="Disordered" evidence="1">
    <location>
        <begin position="467"/>
        <end position="516"/>
    </location>
</feature>
<dbReference type="InterPro" id="IPR007557">
    <property type="entry name" value="PSP1_C"/>
</dbReference>
<feature type="compositionally biased region" description="Polar residues" evidence="1">
    <location>
        <begin position="121"/>
        <end position="159"/>
    </location>
</feature>
<dbReference type="InterPro" id="IPR047767">
    <property type="entry name" value="PSP1-like"/>
</dbReference>
<evidence type="ECO:0000256" key="1">
    <source>
        <dbReference type="SAM" id="MobiDB-lite"/>
    </source>
</evidence>
<feature type="compositionally biased region" description="Low complexity" evidence="1">
    <location>
        <begin position="19"/>
        <end position="34"/>
    </location>
</feature>
<dbReference type="RefSeq" id="XP_007880907.1">
    <property type="nucleotide sequence ID" value="XM_007882716.1"/>
</dbReference>
<dbReference type="AlphaFoldDB" id="A0A061H4C5"/>
<dbReference type="OrthoDB" id="243127at2759"/>
<dbReference type="eggNOG" id="KOG4679">
    <property type="taxonomic scope" value="Eukaryota"/>
</dbReference>
<feature type="compositionally biased region" description="Basic and acidic residues" evidence="1">
    <location>
        <begin position="1"/>
        <end position="10"/>
    </location>
</feature>
<dbReference type="HOGENOM" id="CLU_312651_0_0_1"/>
<sequence>MSAPSSDRRSKQSSPAQPPVGLAAAGRPAPGPSATETSQADATERPGGGKNGESGTDELRVESYRRSDSPREVNAATTASAGLAVGSNGRPRLTIDRRSLSVNTGALGRSPAPPLSPSAAQWQSLERPQIASSGVVSSSVTNMHPRDSTSSARQGQSLATMHEEDQHVNSVYHEVTGPLSADAGLAFATDLQSASSGWGELGEGNLRASRHRSTSSAAALALHGSGSLALGAAEPHPSLSTVRIGSGSSARSIWERDPPPGEAFGYVGRYRTGSSPHTFHAAVQRGFSFSSSSMQGGSAADVHQSAHPGFLRDRGLSIGSNASASTSSSAAPLHDAFPFSHPGLLAEKVADGATGSYFPSAGFGQSAFYADPVTGQAGGTESRRHSIAGDVTPDTGGAFGGQRRAVGFEVSRTIGFGAPSRSAHRQSTSGRNRSSSFAPFGSGSLALTDDDLAGDSDFVPLQKELDRAKKEQDREQQHHYERHEDDGGFRVPSGTAAASGAHAASMPSGFGQRSAGGFGASPAASVLEFGRQPHSGRLALNSSGGAGMDSLSASWDIMTPSAPSSGRSPDDRRDSIARMTDQLRQTTIGSGRGDVRGPSGPDRANDDGHAAGTDTVKASPGGSPRQPQRFSLSPTAKVFQGSQLGSSTAALTAAENLSALSAYDGAYLRQRSSSIADHTSLGTGTGTGTGTFQQHVNLGGHYHAGVGGPGSGAAAFGPAPAAGFQPSAGAAGGVGGFAGPYMAPGYSLPAPAQLTDFAMSGLASLGPLPPPSGGGSGGGSGFGPGSQQQTDLQDLGKGVPLSSLAKDTPLYIVEFKQGRTDLFFRPRGASDEHIAKGDLVIVEADRGKDLGSVVNDSITVEQVQSFLAHQSELAMIAAGGGGRGGTSDDATSSGGAGGLGSSPSSPTTVRPTRSINPKRLFGKATPADMSLLYSKAQDEERALQLCITKVGQRGLPMTIVAAEMQWDRRKLTFYYTASMRVDFRDLVKELFRLYKTRIWMCHLGHPSGTGMM</sequence>
<feature type="compositionally biased region" description="Low complexity" evidence="1">
    <location>
        <begin position="901"/>
        <end position="914"/>
    </location>
</feature>
<feature type="compositionally biased region" description="Low complexity" evidence="1">
    <location>
        <begin position="493"/>
        <end position="509"/>
    </location>
</feature>
<dbReference type="PANTHER" id="PTHR43830:SF3">
    <property type="entry name" value="PROTEIN PSP1"/>
    <property type="match status" value="1"/>
</dbReference>
<dbReference type="EMBL" id="KE361640">
    <property type="protein sequence ID" value="EPQ27264.1"/>
    <property type="molecule type" value="Genomic_DNA"/>
</dbReference>
<name>A0A061H4C5_9BASI</name>
<protein>
    <recommendedName>
        <fullName evidence="2">PSP1 C-terminal domain-containing protein</fullName>
    </recommendedName>
</protein>
<dbReference type="Pfam" id="PF04468">
    <property type="entry name" value="PSP1"/>
    <property type="match status" value="1"/>
</dbReference>